<evidence type="ECO:0000313" key="3">
    <source>
        <dbReference type="Proteomes" id="UP001275664"/>
    </source>
</evidence>
<dbReference type="EMBL" id="JAWXRD010000040">
    <property type="protein sequence ID" value="MDX6042524.1"/>
    <property type="molecule type" value="Genomic_DNA"/>
</dbReference>
<evidence type="ECO:0000313" key="1">
    <source>
        <dbReference type="EMBL" id="MDX6033626.1"/>
    </source>
</evidence>
<gene>
    <name evidence="2" type="ORF">SIK69_20240</name>
    <name evidence="1" type="ORF">SIL20_19175</name>
</gene>
<dbReference type="RefSeq" id="WP_319630591.1">
    <property type="nucleotide sequence ID" value="NZ_JAWXRB010000045.1"/>
</dbReference>
<protein>
    <submittedName>
        <fullName evidence="1">Integrase</fullName>
    </submittedName>
</protein>
<accession>A0AAJ2VV10</accession>
<comment type="caution">
    <text evidence="1">The sequence shown here is derived from an EMBL/GenBank/DDBJ whole genome shotgun (WGS) entry which is preliminary data.</text>
</comment>
<evidence type="ECO:0000313" key="2">
    <source>
        <dbReference type="EMBL" id="MDX6042524.1"/>
    </source>
</evidence>
<evidence type="ECO:0000313" key="4">
    <source>
        <dbReference type="Proteomes" id="UP001282336"/>
    </source>
</evidence>
<dbReference type="AlphaFoldDB" id="A0AAJ2VV10"/>
<name>A0AAJ2VV10_9ENTR</name>
<sequence>MIQLLLGHKKLESAARYLGIEVDDALEISESIEV</sequence>
<organism evidence="1 4">
    <name type="scientific">Scandinavium lactucae</name>
    <dbReference type="NCBI Taxonomy" id="3095028"/>
    <lineage>
        <taxon>Bacteria</taxon>
        <taxon>Pseudomonadati</taxon>
        <taxon>Pseudomonadota</taxon>
        <taxon>Gammaproteobacteria</taxon>
        <taxon>Enterobacterales</taxon>
        <taxon>Enterobacteriaceae</taxon>
        <taxon>Scandinavium</taxon>
    </lineage>
</organism>
<dbReference type="Proteomes" id="UP001275664">
    <property type="component" value="Unassembled WGS sequence"/>
</dbReference>
<proteinExistence type="predicted"/>
<dbReference type="EMBL" id="JAWXRC010000042">
    <property type="protein sequence ID" value="MDX6033626.1"/>
    <property type="molecule type" value="Genomic_DNA"/>
</dbReference>
<dbReference type="Proteomes" id="UP001282336">
    <property type="component" value="Unassembled WGS sequence"/>
</dbReference>
<reference evidence="1 3" key="1">
    <citation type="submission" date="2023-11" db="EMBL/GenBank/DDBJ databases">
        <title>Scandinavium wanjuensis sp. nov., isolated from lettuce South Korea.</title>
        <authorList>
            <person name="Park J."/>
            <person name="Park S."/>
            <person name="Oh K.K."/>
            <person name="Cho G.S."/>
            <person name="Franz C.M.A.P."/>
        </authorList>
    </citation>
    <scope>NUCLEOTIDE SEQUENCE</scope>
    <source>
        <strain evidence="1">V105_12</strain>
        <strain evidence="2 3">V105_6</strain>
    </source>
</reference>
<keyword evidence="3" id="KW-1185">Reference proteome</keyword>